<organism evidence="2 3">
    <name type="scientific">Halalkalibacter suaedae</name>
    <dbReference type="NCBI Taxonomy" id="2822140"/>
    <lineage>
        <taxon>Bacteria</taxon>
        <taxon>Bacillati</taxon>
        <taxon>Bacillota</taxon>
        <taxon>Bacilli</taxon>
        <taxon>Bacillales</taxon>
        <taxon>Bacillaceae</taxon>
        <taxon>Halalkalibacter</taxon>
    </lineage>
</organism>
<comment type="caution">
    <text evidence="2">The sequence shown here is derived from an EMBL/GenBank/DDBJ whole genome shotgun (WGS) entry which is preliminary data.</text>
</comment>
<dbReference type="Proteomes" id="UP000678228">
    <property type="component" value="Unassembled WGS sequence"/>
</dbReference>
<evidence type="ECO:0000256" key="1">
    <source>
        <dbReference type="SAM" id="MobiDB-lite"/>
    </source>
</evidence>
<feature type="compositionally biased region" description="Low complexity" evidence="1">
    <location>
        <begin position="175"/>
        <end position="191"/>
    </location>
</feature>
<proteinExistence type="predicted"/>
<accession>A0A941ASY3</accession>
<dbReference type="RefSeq" id="WP_210595961.1">
    <property type="nucleotide sequence ID" value="NZ_JAGKSQ010000002.1"/>
</dbReference>
<evidence type="ECO:0000313" key="3">
    <source>
        <dbReference type="Proteomes" id="UP000678228"/>
    </source>
</evidence>
<gene>
    <name evidence="2" type="ORF">J7W16_04130</name>
</gene>
<dbReference type="AlphaFoldDB" id="A0A941ASY3"/>
<feature type="region of interest" description="Disordered" evidence="1">
    <location>
        <begin position="168"/>
        <end position="198"/>
    </location>
</feature>
<sequence>MNQNQLQVVDQQSYIAKVQVTPQQALEAYRSLKDITREVLVKDTDYGVIPGTPKPSLFKPGAENLLRFYGLGHKTQLTEQVKDWDNGFFYFSYKVTVHRTSETGIEFILSESEGSANSKEKRYKNQDPFMLVNTLQKMAIKRALVGATLQATGASGLFTQDIEDMDIVTPQSQGSNNNRNSNRSTDSKSNNMNGQATENQVKAIYGGGKRKGLENDDVKALVKKLHQVDSLNSLTKQQASDMITLMNQSTGEELIGMIGNQSEEKEMKDPFADVGQFEDFNPDDLPFDK</sequence>
<dbReference type="EMBL" id="JAGKSQ010000002">
    <property type="protein sequence ID" value="MBP3950309.1"/>
    <property type="molecule type" value="Genomic_DNA"/>
</dbReference>
<reference evidence="2" key="1">
    <citation type="submission" date="2021-03" db="EMBL/GenBank/DDBJ databases">
        <title>Bacillus suaedae sp. nov., isolated from Suaeda aralocaspica.</title>
        <authorList>
            <person name="Lei R.F.R."/>
        </authorList>
    </citation>
    <scope>NUCLEOTIDE SEQUENCE</scope>
    <source>
        <strain evidence="2">YZJH907-2</strain>
    </source>
</reference>
<protein>
    <submittedName>
        <fullName evidence="2">Uncharacterized protein</fullName>
    </submittedName>
</protein>
<name>A0A941ASY3_9BACI</name>
<keyword evidence="3" id="KW-1185">Reference proteome</keyword>
<evidence type="ECO:0000313" key="2">
    <source>
        <dbReference type="EMBL" id="MBP3950309.1"/>
    </source>
</evidence>